<dbReference type="GO" id="GO:0016879">
    <property type="term" value="F:ligase activity, forming carbon-nitrogen bonds"/>
    <property type="evidence" value="ECO:0007669"/>
    <property type="project" value="UniProtKB-ARBA"/>
</dbReference>
<dbReference type="Proteomes" id="UP000245790">
    <property type="component" value="Unassembled WGS sequence"/>
</dbReference>
<protein>
    <recommendedName>
        <fullName evidence="3">Gamma-glutamyl:cysteine ligase YbdK (ATP-grasp superfamily)</fullName>
    </recommendedName>
</protein>
<dbReference type="InterPro" id="IPR050141">
    <property type="entry name" value="GCL_type2/YbdK_subfam"/>
</dbReference>
<dbReference type="InterPro" id="IPR016602">
    <property type="entry name" value="UCP012666"/>
</dbReference>
<keyword evidence="2" id="KW-1185">Reference proteome</keyword>
<accession>A0A316FTV1</accession>
<proteinExistence type="predicted"/>
<comment type="caution">
    <text evidence="1">The sequence shown here is derived from an EMBL/GenBank/DDBJ whole genome shotgun (WGS) entry which is preliminary data.</text>
</comment>
<dbReference type="InterPro" id="IPR014746">
    <property type="entry name" value="Gln_synth/guanido_kin_cat_dom"/>
</dbReference>
<organism evidence="1 2">
    <name type="scientific">Pleionea mediterranea</name>
    <dbReference type="NCBI Taxonomy" id="523701"/>
    <lineage>
        <taxon>Bacteria</taxon>
        <taxon>Pseudomonadati</taxon>
        <taxon>Pseudomonadota</taxon>
        <taxon>Gammaproteobacteria</taxon>
        <taxon>Oceanospirillales</taxon>
        <taxon>Pleioneaceae</taxon>
        <taxon>Pleionea</taxon>
    </lineage>
</organism>
<dbReference type="Gene3D" id="3.30.590.20">
    <property type="match status" value="1"/>
</dbReference>
<dbReference type="InterPro" id="IPR006336">
    <property type="entry name" value="GCS2"/>
</dbReference>
<reference evidence="1 2" key="1">
    <citation type="submission" date="2018-05" db="EMBL/GenBank/DDBJ databases">
        <title>Genomic Encyclopedia of Type Strains, Phase IV (KMG-IV): sequencing the most valuable type-strain genomes for metagenomic binning, comparative biology and taxonomic classification.</title>
        <authorList>
            <person name="Goeker M."/>
        </authorList>
    </citation>
    <scope>NUCLEOTIDE SEQUENCE [LARGE SCALE GENOMIC DNA]</scope>
    <source>
        <strain evidence="1 2">DSM 25350</strain>
    </source>
</reference>
<dbReference type="SUPFAM" id="SSF55931">
    <property type="entry name" value="Glutamine synthetase/guanido kinase"/>
    <property type="match status" value="1"/>
</dbReference>
<evidence type="ECO:0000313" key="2">
    <source>
        <dbReference type="Proteomes" id="UP000245790"/>
    </source>
</evidence>
<sequence length="495" mass="56366">MGLEIDQENFTEHDFAEFSERLYQSLDVLKTQIKSPGFGQGAKKIGAELENYIIDAKGHVLPINTQLIDHTKVENYTVELNKFNLEINYDPVPLAANAFSQLQAQMDGYMSRLRQSAEAFDARIIPIGILPTLMHQDLSHQSMTDLPRYRSLSEQLFKMRGEHFKVHIRGDEELFLTSEHVALEGANTSFQFHLMVEHEDFADVFNAIQLTSCLAVAVSANSPILLQKKLWDETRIALFKQSIDSRSRNTVDWREPSRVTFGHGWVRDDAWELFAETVALFPPIFPILSDENPESIFAAGKTPKHEELALHLGTTWPWNRPVYCDSQGGHVRIEMRALAAGPTHIDMCANAAFATGLAIGLKDSIRDFMAVMPFRFAEYNFYRAAQHGLDASIVWTDPKKHQAKEMAIMDVLWAMMPVAERGLLQLGIAPDEVKKYLSIITERLENKMTGARWQKQMVDVFSEHNDREQACRSMLEHYIRQQATEVPVGSWSVKK</sequence>
<dbReference type="PANTHER" id="PTHR36510">
    <property type="entry name" value="GLUTAMATE--CYSTEINE LIGASE 2-RELATED"/>
    <property type="match status" value="1"/>
</dbReference>
<dbReference type="EMBL" id="QGGU01000005">
    <property type="protein sequence ID" value="PWK51692.1"/>
    <property type="molecule type" value="Genomic_DNA"/>
</dbReference>
<dbReference type="PANTHER" id="PTHR36510:SF3">
    <property type="entry name" value="CONSERVED PROTEIN"/>
    <property type="match status" value="1"/>
</dbReference>
<dbReference type="Pfam" id="PF04107">
    <property type="entry name" value="GCS2"/>
    <property type="match status" value="1"/>
</dbReference>
<evidence type="ECO:0000313" key="1">
    <source>
        <dbReference type="EMBL" id="PWK51692.1"/>
    </source>
</evidence>
<gene>
    <name evidence="1" type="ORF">C8D97_1057</name>
</gene>
<evidence type="ECO:0008006" key="3">
    <source>
        <dbReference type="Google" id="ProtNLM"/>
    </source>
</evidence>
<name>A0A316FTV1_9GAMM</name>
<dbReference type="AlphaFoldDB" id="A0A316FTV1"/>
<dbReference type="PIRSF" id="PIRSF012666">
    <property type="entry name" value="UCP012666"/>
    <property type="match status" value="1"/>
</dbReference>